<evidence type="ECO:0000313" key="7">
    <source>
        <dbReference type="Proteomes" id="UP000008141"/>
    </source>
</evidence>
<name>E1ZC36_CHLVA</name>
<dbReference type="InterPro" id="IPR029308">
    <property type="entry name" value="FANCI_S1"/>
</dbReference>
<dbReference type="OrthoDB" id="195089at2759"/>
<dbReference type="PANTHER" id="PTHR21818:SF0">
    <property type="entry name" value="FANCONI ANEMIA GROUP I PROTEIN"/>
    <property type="match status" value="1"/>
</dbReference>
<dbReference type="InterPro" id="IPR029310">
    <property type="entry name" value="FANCI_HD1"/>
</dbReference>
<feature type="region of interest" description="Disordered" evidence="1">
    <location>
        <begin position="631"/>
        <end position="653"/>
    </location>
</feature>
<dbReference type="EMBL" id="GL433841">
    <property type="protein sequence ID" value="EFN56539.1"/>
    <property type="molecule type" value="Genomic_DNA"/>
</dbReference>
<dbReference type="GO" id="GO:0070182">
    <property type="term" value="F:DNA polymerase binding"/>
    <property type="evidence" value="ECO:0007669"/>
    <property type="project" value="TreeGrafter"/>
</dbReference>
<dbReference type="InterPro" id="IPR029315">
    <property type="entry name" value="FANCI_S2"/>
</dbReference>
<evidence type="ECO:0000259" key="2">
    <source>
        <dbReference type="Pfam" id="PF14675"/>
    </source>
</evidence>
<organism evidence="7">
    <name type="scientific">Chlorella variabilis</name>
    <name type="common">Green alga</name>
    <dbReference type="NCBI Taxonomy" id="554065"/>
    <lineage>
        <taxon>Eukaryota</taxon>
        <taxon>Viridiplantae</taxon>
        <taxon>Chlorophyta</taxon>
        <taxon>core chlorophytes</taxon>
        <taxon>Trebouxiophyceae</taxon>
        <taxon>Chlorellales</taxon>
        <taxon>Chlorellaceae</taxon>
        <taxon>Chlorella clade</taxon>
        <taxon>Chlorella</taxon>
    </lineage>
</organism>
<evidence type="ECO:0000313" key="6">
    <source>
        <dbReference type="EMBL" id="EFN56539.1"/>
    </source>
</evidence>
<reference evidence="6 7" key="1">
    <citation type="journal article" date="2010" name="Plant Cell">
        <title>The Chlorella variabilis NC64A genome reveals adaptation to photosymbiosis, coevolution with viruses, and cryptic sex.</title>
        <authorList>
            <person name="Blanc G."/>
            <person name="Duncan G."/>
            <person name="Agarkova I."/>
            <person name="Borodovsky M."/>
            <person name="Gurnon J."/>
            <person name="Kuo A."/>
            <person name="Lindquist E."/>
            <person name="Lucas S."/>
            <person name="Pangilinan J."/>
            <person name="Polle J."/>
            <person name="Salamov A."/>
            <person name="Terry A."/>
            <person name="Yamada T."/>
            <person name="Dunigan D.D."/>
            <person name="Grigoriev I.V."/>
            <person name="Claverie J.M."/>
            <person name="Van Etten J.L."/>
        </authorList>
    </citation>
    <scope>NUCLEOTIDE SEQUENCE [LARGE SCALE GENOMIC DNA]</scope>
    <source>
        <strain evidence="6 7">NC64A</strain>
    </source>
</reference>
<dbReference type="GO" id="GO:0006281">
    <property type="term" value="P:DNA repair"/>
    <property type="evidence" value="ECO:0007669"/>
    <property type="project" value="InterPro"/>
</dbReference>
<proteinExistence type="predicted"/>
<protein>
    <submittedName>
        <fullName evidence="6">Uncharacterized protein</fullName>
    </submittedName>
</protein>
<dbReference type="GeneID" id="17355953"/>
<dbReference type="RefSeq" id="XP_005848641.1">
    <property type="nucleotide sequence ID" value="XM_005848579.1"/>
</dbReference>
<dbReference type="STRING" id="554065.E1ZC36"/>
<dbReference type="InterPro" id="IPR026171">
    <property type="entry name" value="FANCI"/>
</dbReference>
<dbReference type="Pfam" id="PF14679">
    <property type="entry name" value="FANCI_HD1"/>
    <property type="match status" value="1"/>
</dbReference>
<dbReference type="PANTHER" id="PTHR21818">
    <property type="entry name" value="BC025462 PROTEIN"/>
    <property type="match status" value="1"/>
</dbReference>
<feature type="compositionally biased region" description="Acidic residues" evidence="1">
    <location>
        <begin position="1237"/>
        <end position="1248"/>
    </location>
</feature>
<feature type="domain" description="FANCI helical" evidence="5">
    <location>
        <begin position="335"/>
        <end position="399"/>
    </location>
</feature>
<evidence type="ECO:0000259" key="3">
    <source>
        <dbReference type="Pfam" id="PF14676"/>
    </source>
</evidence>
<accession>E1ZC36</accession>
<dbReference type="KEGG" id="cvr:CHLNCDRAFT_144181"/>
<dbReference type="InterPro" id="IPR029314">
    <property type="entry name" value="FANCI_S4"/>
</dbReference>
<dbReference type="InParanoid" id="E1ZC36"/>
<feature type="domain" description="FANCI solenoid 2" evidence="3">
    <location>
        <begin position="434"/>
        <end position="619"/>
    </location>
</feature>
<feature type="domain" description="FANCI solenoid 1" evidence="2">
    <location>
        <begin position="132"/>
        <end position="331"/>
    </location>
</feature>
<dbReference type="Pfam" id="PF14675">
    <property type="entry name" value="FANCI_S1"/>
    <property type="match status" value="1"/>
</dbReference>
<evidence type="ECO:0000259" key="5">
    <source>
        <dbReference type="Pfam" id="PF14679"/>
    </source>
</evidence>
<feature type="region of interest" description="Disordered" evidence="1">
    <location>
        <begin position="1226"/>
        <end position="1260"/>
    </location>
</feature>
<evidence type="ECO:0000259" key="4">
    <source>
        <dbReference type="Pfam" id="PF14678"/>
    </source>
</evidence>
<sequence>MTGARQQELVALARAWAAQPGLDEKLAAARDLQRLVLACPPAAVERALKENRFDIEYVRAVLTAARPGLTAAAPSAEDASLLAATRLAVYKAGLALLSAQAEAAQHGATGGSQDSQAQGRAAGAAAAAAAAAAALTERQAGELVSVLDMELGGITGAGDLFEVAETAVEAFESDAPLGCAALDLLPKALALMQAAGGEVSMRSEQSGDVACQVSDVCKGFLDRVCSHSWPLPSIGRVLASLRAFPLTRESLAGVVKTAVKRARLADGQDLPAVVHQLLMLSARGGRELILGEVMRLFEAREAAAADSSAHQQRQLLEVQGSVLLHLDMAVKHDGELGQAWLRQLRSDAPPRLSAFALAVSFMLAGTQRFEQPVTDALKSLVLGAYKDAAAQAACPWLPPPSSRLAAASGAGRAAALRNALLLCARNSGHGQGGIVQPMAALAVALIEAGGAAAAGKGSAVVAAAAAAAAEAGPQIGGGGVEGADGGASWATPAQRAADLGTRLLLELYEAHRDFRREIICLCHNRLVGAREEVAAPYVRLLALLVRRNQATIGDHLGEMKLSLEHLAFLPPAAGLALLLAVWPVCWARRDAHDYVAMLLRKAMFSRELHARLLAARGFLYMITQELQGGGGGGGGGFGASEPGPSQVPLSQLGSLSGGGGGGATLLHEAMSFLRRCLAQQPEVRRAVYDGMPALLAADPSVQAARGGGDEGGATGMLRSRFAALRRRLAESTVEDFNLDKSSQDYCASTPDGQLGQALADAVLGCLEAAMEDYVEELTGGANDGFKLPEQTQTQSQATMAASVKLCRDQGFVTAVLTAALRRLHACEAGDLTAAIAAGTAGSEADAAAVRRLFAVPDWQQLSRPLFRAVQTVVLSHCKSRAAGGAAGAGAKKEKDPTEAMTQAAARALQQLLAMGAAGGLAGLAAVLEQLPPPSAGAVAAANLPPADGLSASQRAVAAALPLLHEMLQAALKPSCSKELELLCGGLVLLAGLLPPAFAGAVAGWAVEGLEGLSGLTQAAAAKALLQLALRGLAAAARPAAGPAAGEAGGGTGGGTGGDLGLLLAVATDVREMMNAEELGEEGERFAALNARTHLGMLAVAGAHLEAALGNLEWALGKLRSLGAAACDASQPVAARQRLEATRQAWERAGLLRQRQLAEVLVVLCDVRLEGTACEALVKSLTRLYKLLGAAAKAQTPPKGAGGGSGAAVSGAFSDLAHWVNRDCTPLEVHGQNQPEGEQQENDGGDNEEDERRAKKRARAGAAAASRVPNLIFQIEEFERHLIRLSKAGTPRTAMRSRAGCLPRLVAGGANLMVTARRATNRDFKIKLGSEGREEGEAGGAVPRGKRRRVYHEHQEQEMEEGLEGEEEEEGEGEEGEEA</sequence>
<gene>
    <name evidence="6" type="ORF">CHLNCDRAFT_144181</name>
</gene>
<dbReference type="OMA" id="FRREIIC"/>
<dbReference type="Pfam" id="PF14676">
    <property type="entry name" value="FANCI_S2"/>
    <property type="match status" value="1"/>
</dbReference>
<keyword evidence="7" id="KW-1185">Reference proteome</keyword>
<dbReference type="Pfam" id="PF14678">
    <property type="entry name" value="FANCI_S4"/>
    <property type="match status" value="1"/>
</dbReference>
<feature type="domain" description="FANCI solenoid 4" evidence="4">
    <location>
        <begin position="1075"/>
        <end position="1287"/>
    </location>
</feature>
<dbReference type="eggNOG" id="KOG4553">
    <property type="taxonomic scope" value="Eukaryota"/>
</dbReference>
<dbReference type="Proteomes" id="UP000008141">
    <property type="component" value="Unassembled WGS sequence"/>
</dbReference>
<feature type="region of interest" description="Disordered" evidence="1">
    <location>
        <begin position="1329"/>
        <end position="1378"/>
    </location>
</feature>
<evidence type="ECO:0000256" key="1">
    <source>
        <dbReference type="SAM" id="MobiDB-lite"/>
    </source>
</evidence>
<feature type="compositionally biased region" description="Acidic residues" evidence="1">
    <location>
        <begin position="1357"/>
        <end position="1378"/>
    </location>
</feature>